<dbReference type="EMBL" id="JBELQE010000022">
    <property type="protein sequence ID" value="MER2248841.1"/>
    <property type="molecule type" value="Genomic_DNA"/>
</dbReference>
<evidence type="ECO:0000313" key="3">
    <source>
        <dbReference type="EMBL" id="MER2248841.1"/>
    </source>
</evidence>
<accession>A0ABV1QHH6</accession>
<keyword evidence="3" id="KW-0328">Glycosyltransferase</keyword>
<name>A0ABV1QHH6_9HYPH</name>
<keyword evidence="4" id="KW-1185">Reference proteome</keyword>
<dbReference type="InterPro" id="IPR049625">
    <property type="entry name" value="Glyco_transf_61_cat"/>
</dbReference>
<dbReference type="GO" id="GO:0016757">
    <property type="term" value="F:glycosyltransferase activity"/>
    <property type="evidence" value="ECO:0007669"/>
    <property type="project" value="UniProtKB-KW"/>
</dbReference>
<evidence type="ECO:0000313" key="4">
    <source>
        <dbReference type="Proteomes" id="UP001480955"/>
    </source>
</evidence>
<evidence type="ECO:0000259" key="2">
    <source>
        <dbReference type="Pfam" id="PF04577"/>
    </source>
</evidence>
<organism evidence="3 4">
    <name type="scientific">Methylorubrum podarium</name>
    <dbReference type="NCBI Taxonomy" id="200476"/>
    <lineage>
        <taxon>Bacteria</taxon>
        <taxon>Pseudomonadati</taxon>
        <taxon>Pseudomonadota</taxon>
        <taxon>Alphaproteobacteria</taxon>
        <taxon>Hyphomicrobiales</taxon>
        <taxon>Methylobacteriaceae</taxon>
        <taxon>Methylorubrum</taxon>
    </lineage>
</organism>
<dbReference type="EC" id="2.4.-.-" evidence="3"/>
<comment type="caution">
    <text evidence="3">The sequence shown here is derived from an EMBL/GenBank/DDBJ whole genome shotgun (WGS) entry which is preliminary data.</text>
</comment>
<dbReference type="RefSeq" id="WP_350392016.1">
    <property type="nucleotide sequence ID" value="NZ_JBELQE010000022.1"/>
</dbReference>
<keyword evidence="3" id="KW-0808">Transferase</keyword>
<proteinExistence type="predicted"/>
<feature type="domain" description="Glycosyltransferase 61 catalytic" evidence="2">
    <location>
        <begin position="133"/>
        <end position="311"/>
    </location>
</feature>
<gene>
    <name evidence="3" type="ORF">ABS772_02825</name>
</gene>
<feature type="region of interest" description="Disordered" evidence="1">
    <location>
        <begin position="28"/>
        <end position="47"/>
    </location>
</feature>
<sequence length="393" mass="43042">MGDRSGPVSPAPPVCVTELTDRRTIAVGPVPDPERVLRPSFDGQDPTALLKQVPHRGTTLPPRLDVITLPRGTVWFGPGVDGIALTAEGRPVAETAMFARGDATVPAERLRQAIDIEEDWVTVVDCGWDNHYHLLTLALPKLPFARRHLPEAVVVIPARRAAPAADGRPAMLDQCLALDPDGARVRPVADGLYRPRNLHLIWPNHRQAAALHLIDGALAYFDTLARSVPPAPGRGGPRRIFIERVRDTRLLDPHAVRSLDRLLARHGFEKVRLEALDMAGQIRLFAGATHVVAAHGAGLSNIVFGSPRLRVLELNLDLDGGGTLRPWFLLLAAGRGQHYQYLNASACELADLTLGLAFDRLMGTRRQAARLRLLRLRGRLERTMSRWTGRAGA</sequence>
<dbReference type="Pfam" id="PF04577">
    <property type="entry name" value="Glyco_transf_61"/>
    <property type="match status" value="1"/>
</dbReference>
<dbReference type="Proteomes" id="UP001480955">
    <property type="component" value="Unassembled WGS sequence"/>
</dbReference>
<protein>
    <submittedName>
        <fullName evidence="3">Glycosyltransferase family 61 protein</fullName>
        <ecNumber evidence="3">2.4.-.-</ecNumber>
    </submittedName>
</protein>
<reference evidence="3 4" key="1">
    <citation type="submission" date="2024-06" db="EMBL/GenBank/DDBJ databases">
        <authorList>
            <person name="Campbell A.G."/>
        </authorList>
    </citation>
    <scope>NUCLEOTIDE SEQUENCE [LARGE SCALE GENOMIC DNA]</scope>
    <source>
        <strain evidence="3 4">EM12</strain>
    </source>
</reference>
<evidence type="ECO:0000256" key="1">
    <source>
        <dbReference type="SAM" id="MobiDB-lite"/>
    </source>
</evidence>